<sequence length="180" mass="21046">MDEKRKETIIKEIKYWRKSKLLPEQYCDFLLTLYSEGEEAVVDSKEKVASSFLTMRSLLPFIMVQAMFFLAVLIIYFTDFSIVMQIMIGIFFTIAIVFIANRVKAQYLLLTYLFLLMAALLLFLLTVHIVVNVFQANSLYLAAATFVHCIVWFLIGWKWRIRFFTVAGVLGMIVLLFFLF</sequence>
<keyword evidence="1" id="KW-1133">Transmembrane helix</keyword>
<name>A0A562QLY1_9BACI</name>
<protein>
    <submittedName>
        <fullName evidence="2">Uncharacterized protein</fullName>
    </submittedName>
</protein>
<dbReference type="Proteomes" id="UP000315711">
    <property type="component" value="Unassembled WGS sequence"/>
</dbReference>
<comment type="caution">
    <text evidence="2">The sequence shown here is derived from an EMBL/GenBank/DDBJ whole genome shotgun (WGS) entry which is preliminary data.</text>
</comment>
<feature type="transmembrane region" description="Helical" evidence="1">
    <location>
        <begin position="57"/>
        <end position="76"/>
    </location>
</feature>
<dbReference type="OrthoDB" id="2380880at2"/>
<feature type="transmembrane region" description="Helical" evidence="1">
    <location>
        <begin position="107"/>
        <end position="131"/>
    </location>
</feature>
<accession>A0A562QLY1</accession>
<dbReference type="AlphaFoldDB" id="A0A562QLY1"/>
<organism evidence="2 3">
    <name type="scientific">Halalkalibacter nanhaiisediminis</name>
    <dbReference type="NCBI Taxonomy" id="688079"/>
    <lineage>
        <taxon>Bacteria</taxon>
        <taxon>Bacillati</taxon>
        <taxon>Bacillota</taxon>
        <taxon>Bacilli</taxon>
        <taxon>Bacillales</taxon>
        <taxon>Bacillaceae</taxon>
        <taxon>Halalkalibacter</taxon>
    </lineage>
</organism>
<evidence type="ECO:0000313" key="2">
    <source>
        <dbReference type="EMBL" id="TWI57762.1"/>
    </source>
</evidence>
<reference evidence="2 3" key="1">
    <citation type="journal article" date="2015" name="Stand. Genomic Sci.">
        <title>Genomic Encyclopedia of Bacterial and Archaeal Type Strains, Phase III: the genomes of soil and plant-associated and newly described type strains.</title>
        <authorList>
            <person name="Whitman W.B."/>
            <person name="Woyke T."/>
            <person name="Klenk H.P."/>
            <person name="Zhou Y."/>
            <person name="Lilburn T.G."/>
            <person name="Beck B.J."/>
            <person name="De Vos P."/>
            <person name="Vandamme P."/>
            <person name="Eisen J.A."/>
            <person name="Garrity G."/>
            <person name="Hugenholtz P."/>
            <person name="Kyrpides N.C."/>
        </authorList>
    </citation>
    <scope>NUCLEOTIDE SEQUENCE [LARGE SCALE GENOMIC DNA]</scope>
    <source>
        <strain evidence="2 3">CGMCC 1.10116</strain>
    </source>
</reference>
<dbReference type="RefSeq" id="WP_144449465.1">
    <property type="nucleotide sequence ID" value="NZ_VLKZ01000003.1"/>
</dbReference>
<evidence type="ECO:0000256" key="1">
    <source>
        <dbReference type="SAM" id="Phobius"/>
    </source>
</evidence>
<feature type="transmembrane region" description="Helical" evidence="1">
    <location>
        <begin position="82"/>
        <end position="100"/>
    </location>
</feature>
<gene>
    <name evidence="2" type="ORF">IQ10_01085</name>
</gene>
<feature type="transmembrane region" description="Helical" evidence="1">
    <location>
        <begin position="137"/>
        <end position="154"/>
    </location>
</feature>
<evidence type="ECO:0000313" key="3">
    <source>
        <dbReference type="Proteomes" id="UP000315711"/>
    </source>
</evidence>
<keyword evidence="3" id="KW-1185">Reference proteome</keyword>
<proteinExistence type="predicted"/>
<feature type="transmembrane region" description="Helical" evidence="1">
    <location>
        <begin position="161"/>
        <end position="179"/>
    </location>
</feature>
<dbReference type="EMBL" id="VLKZ01000003">
    <property type="protein sequence ID" value="TWI57762.1"/>
    <property type="molecule type" value="Genomic_DNA"/>
</dbReference>
<keyword evidence="1" id="KW-0472">Membrane</keyword>
<keyword evidence="1" id="KW-0812">Transmembrane</keyword>